<feature type="repeat" description="ANK" evidence="3">
    <location>
        <begin position="826"/>
        <end position="858"/>
    </location>
</feature>
<dbReference type="Pfam" id="PF00023">
    <property type="entry name" value="Ank"/>
    <property type="match status" value="1"/>
</dbReference>
<dbReference type="EMBL" id="CADCXV010001020">
    <property type="protein sequence ID" value="CAB0040408.1"/>
    <property type="molecule type" value="Genomic_DNA"/>
</dbReference>
<dbReference type="InterPro" id="IPR036770">
    <property type="entry name" value="Ankyrin_rpt-contain_sf"/>
</dbReference>
<proteinExistence type="predicted"/>
<keyword evidence="2 3" id="KW-0040">ANK repeat</keyword>
<evidence type="ECO:0000256" key="1">
    <source>
        <dbReference type="ARBA" id="ARBA00022737"/>
    </source>
</evidence>
<sequence>MKNYTPQRRNFTHNRCSIDQEKPTAGSFSVTEQLCASLQRFYHIVTAIIKRWTKKSIPMRFEYILEKIYTLPHLPSAKIEEGIQYLTHLVDAVDEADPDRYKLLDYVSYIRRFWQPLKDVVSIFGQPIRTNNICENFHLQCRRKLGTRPDLWDMLLNNFNQQGGQVDGMLEEPLEEGDEAFIEEAELSIGDVELFQGSLRPRAGPVQDRQPFQPVARNLRPLPHRQLLIQNDENGKLKITKCCELTSPCDKHRGRSFFKRLQASRKDKDTAPRQRRTVKKISTMTLSSYSSRLARKNIGRCGMREAVDWKIVEERRDLLLRLFHLTSDLEVQLPNLLDVFRAEEIDWLLKESVKNSERNYLDKQRRFIMFVARTGYKDKLELNEEGKPSGRYRRRTTAVHHAARCSKEDVLPYLFKIYDRFDVNYTDESGLTHFHVAVHFGCGNVVEKFLELGQDPNIIWQKSGDTPLHLALRHTRMEVFELLLKSGANPNLANKYDTTPLHEICAADHYRDCHDSSTTVYQRVYQTSCIWSKDRYCGCKHVVESLLRLGADPTLPDNNGRLPLHLVCQKYRRNDIDVVKMLLEFSKDECPSKQLDARDKMGNTPLLLALECHNNKLVELLMRRGVDPNIANNGGTTPLHLISDYDEEHDDDLVEMFFEIWDERRQTAAQVDAQNKWGNTPLHMAVARGDEWMAEALLRRGANANLANREGVTPLHRICSKRDNNVLGDLFFEVNDDIDQRVLVNARDKGGNTPLHLALKCKNRELIELLLRRGADQNLANNDAETPLHLISEYVDDRDHVLVKMFYEIWDERRQTMARIDVQNKWGNAPLHDAADRGNKKVAEELLRRGANPNLANREGETPLHVICQREDDDDLAAKFFKICSDIGQTVQVNIRNKKGLTPLQWAVARLLPDVVDLLLDRGADLSSFVFPALIYFDESRSQPTDDFTFKLRQVSAALACVERLERRGYELDLGDALTIMRLFAKHKWFPSPGDFFQSTCDHDELAREAEKYSRKFNLSCLYDLTHRRPEETAKVLKYSDYRKLARLSKTWRWSEISNSDFPEDALNARGMHLCELMSRRFFWNWALESFLLLIHYRLPLLCCEKIIENLTNEDLYNICLAAERQSSW</sequence>
<dbReference type="SUPFAM" id="SSF48403">
    <property type="entry name" value="Ankyrin repeat"/>
    <property type="match status" value="2"/>
</dbReference>
<feature type="repeat" description="ANK" evidence="3">
    <location>
        <begin position="750"/>
        <end position="782"/>
    </location>
</feature>
<evidence type="ECO:0000313" key="5">
    <source>
        <dbReference type="Proteomes" id="UP000479190"/>
    </source>
</evidence>
<reference evidence="4 5" key="1">
    <citation type="submission" date="2020-02" db="EMBL/GenBank/DDBJ databases">
        <authorList>
            <person name="Ferguson B K."/>
        </authorList>
    </citation>
    <scope>NUCLEOTIDE SEQUENCE [LARGE SCALE GENOMIC DNA]</scope>
</reference>
<feature type="repeat" description="ANK" evidence="3">
    <location>
        <begin position="601"/>
        <end position="633"/>
    </location>
</feature>
<keyword evidence="5" id="KW-1185">Reference proteome</keyword>
<evidence type="ECO:0000256" key="3">
    <source>
        <dbReference type="PROSITE-ProRule" id="PRU00023"/>
    </source>
</evidence>
<dbReference type="Gene3D" id="1.25.40.20">
    <property type="entry name" value="Ankyrin repeat-containing domain"/>
    <property type="match status" value="5"/>
</dbReference>
<feature type="repeat" description="ANK" evidence="3">
    <location>
        <begin position="899"/>
        <end position="927"/>
    </location>
</feature>
<protein>
    <submittedName>
        <fullName evidence="4">Uncharacterized protein</fullName>
    </submittedName>
</protein>
<feature type="repeat" description="ANK" evidence="3">
    <location>
        <begin position="463"/>
        <end position="495"/>
    </location>
</feature>
<dbReference type="PROSITE" id="PS50297">
    <property type="entry name" value="ANK_REP_REGION"/>
    <property type="match status" value="6"/>
</dbReference>
<name>A0A6H5IQ23_9HYME</name>
<dbReference type="InterPro" id="IPR002110">
    <property type="entry name" value="Ankyrin_rpt"/>
</dbReference>
<dbReference type="OrthoDB" id="7553104at2759"/>
<dbReference type="PANTHER" id="PTHR24198:SF165">
    <property type="entry name" value="ANKYRIN REPEAT-CONTAINING PROTEIN-RELATED"/>
    <property type="match status" value="1"/>
</dbReference>
<dbReference type="AlphaFoldDB" id="A0A6H5IQ23"/>
<dbReference type="PANTHER" id="PTHR24198">
    <property type="entry name" value="ANKYRIN REPEAT AND PROTEIN KINASE DOMAIN-CONTAINING PROTEIN"/>
    <property type="match status" value="1"/>
</dbReference>
<gene>
    <name evidence="4" type="ORF">TBRA_LOCUS12121</name>
</gene>
<evidence type="ECO:0000256" key="2">
    <source>
        <dbReference type="ARBA" id="ARBA00023043"/>
    </source>
</evidence>
<feature type="repeat" description="ANK" evidence="3">
    <location>
        <begin position="677"/>
        <end position="709"/>
    </location>
</feature>
<organism evidence="4 5">
    <name type="scientific">Trichogramma brassicae</name>
    <dbReference type="NCBI Taxonomy" id="86971"/>
    <lineage>
        <taxon>Eukaryota</taxon>
        <taxon>Metazoa</taxon>
        <taxon>Ecdysozoa</taxon>
        <taxon>Arthropoda</taxon>
        <taxon>Hexapoda</taxon>
        <taxon>Insecta</taxon>
        <taxon>Pterygota</taxon>
        <taxon>Neoptera</taxon>
        <taxon>Endopterygota</taxon>
        <taxon>Hymenoptera</taxon>
        <taxon>Apocrita</taxon>
        <taxon>Proctotrupomorpha</taxon>
        <taxon>Chalcidoidea</taxon>
        <taxon>Trichogrammatidae</taxon>
        <taxon>Trichogramma</taxon>
    </lineage>
</organism>
<dbReference type="Proteomes" id="UP000479190">
    <property type="component" value="Unassembled WGS sequence"/>
</dbReference>
<dbReference type="Pfam" id="PF12796">
    <property type="entry name" value="Ank_2"/>
    <property type="match status" value="4"/>
</dbReference>
<dbReference type="PROSITE" id="PS50088">
    <property type="entry name" value="ANK_REPEAT"/>
    <property type="match status" value="6"/>
</dbReference>
<dbReference type="PRINTS" id="PR01415">
    <property type="entry name" value="ANKYRIN"/>
</dbReference>
<dbReference type="SMART" id="SM00248">
    <property type="entry name" value="ANK"/>
    <property type="match status" value="12"/>
</dbReference>
<accession>A0A6H5IQ23</accession>
<keyword evidence="1" id="KW-0677">Repeat</keyword>
<evidence type="ECO:0000313" key="4">
    <source>
        <dbReference type="EMBL" id="CAB0040408.1"/>
    </source>
</evidence>